<sequence>MQRSILLSGPKFQLTIQRLCRQLIENHHDFKHSALIGIQPRGIYLARRIREELQKILHIEPILMGELDNTFYRDDFRRKESGPLVPSATTINFVIENKKVILIDDVLWTGRTIRSSLDAIQAFGRPEKVELLVLVDRRFSRHLPIQPDYIGIQVDSINSQRVIVNWRETDSEDQIILLTEEQNHLI</sequence>
<dbReference type="GO" id="GO:0016757">
    <property type="term" value="F:glycosyltransferase activity"/>
    <property type="evidence" value="ECO:0007669"/>
    <property type="project" value="UniProtKB-KW"/>
</dbReference>
<keyword evidence="2" id="KW-0808">Transferase</keyword>
<keyword evidence="3" id="KW-1185">Reference proteome</keyword>
<dbReference type="SUPFAM" id="SSF53271">
    <property type="entry name" value="PRTase-like"/>
    <property type="match status" value="1"/>
</dbReference>
<proteinExistence type="predicted"/>
<dbReference type="RefSeq" id="WP_345230049.1">
    <property type="nucleotide sequence ID" value="NZ_BAABIQ010000003.1"/>
</dbReference>
<organism evidence="2 3">
    <name type="scientific">Olivibacter ginsenosidimutans</name>
    <dbReference type="NCBI Taxonomy" id="1176537"/>
    <lineage>
        <taxon>Bacteria</taxon>
        <taxon>Pseudomonadati</taxon>
        <taxon>Bacteroidota</taxon>
        <taxon>Sphingobacteriia</taxon>
        <taxon>Sphingobacteriales</taxon>
        <taxon>Sphingobacteriaceae</taxon>
        <taxon>Olivibacter</taxon>
    </lineage>
</organism>
<accession>A0ABP9AIF9</accession>
<dbReference type="InterPro" id="IPR000836">
    <property type="entry name" value="PRTase_dom"/>
</dbReference>
<dbReference type="EMBL" id="BAABIQ010000003">
    <property type="protein sequence ID" value="GAA4780427.1"/>
    <property type="molecule type" value="Genomic_DNA"/>
</dbReference>
<feature type="domain" description="Phosphoribosyltransferase" evidence="1">
    <location>
        <begin position="5"/>
        <end position="155"/>
    </location>
</feature>
<name>A0ABP9AIF9_9SPHI</name>
<dbReference type="PANTHER" id="PTHR11608:SF0">
    <property type="entry name" value="BIFUNCTIONAL PROTEIN PYRR"/>
    <property type="match status" value="1"/>
</dbReference>
<keyword evidence="2" id="KW-0328">Glycosyltransferase</keyword>
<reference evidence="3" key="1">
    <citation type="journal article" date="2019" name="Int. J. Syst. Evol. Microbiol.">
        <title>The Global Catalogue of Microorganisms (GCM) 10K type strain sequencing project: providing services to taxonomists for standard genome sequencing and annotation.</title>
        <authorList>
            <consortium name="The Broad Institute Genomics Platform"/>
            <consortium name="The Broad Institute Genome Sequencing Center for Infectious Disease"/>
            <person name="Wu L."/>
            <person name="Ma J."/>
        </authorList>
    </citation>
    <scope>NUCLEOTIDE SEQUENCE [LARGE SCALE GENOMIC DNA]</scope>
    <source>
        <strain evidence="3">JCM 18200</strain>
    </source>
</reference>
<dbReference type="Pfam" id="PF00156">
    <property type="entry name" value="Pribosyltran"/>
    <property type="match status" value="1"/>
</dbReference>
<evidence type="ECO:0000259" key="1">
    <source>
        <dbReference type="Pfam" id="PF00156"/>
    </source>
</evidence>
<dbReference type="Proteomes" id="UP001501411">
    <property type="component" value="Unassembled WGS sequence"/>
</dbReference>
<dbReference type="InterPro" id="IPR029057">
    <property type="entry name" value="PRTase-like"/>
</dbReference>
<comment type="caution">
    <text evidence="2">The sequence shown here is derived from an EMBL/GenBank/DDBJ whole genome shotgun (WGS) entry which is preliminary data.</text>
</comment>
<protein>
    <submittedName>
        <fullName evidence="2">Bifunctional pyr operon transcriptional regulator/uracil phosphoribosyltransferase PyrR</fullName>
    </submittedName>
</protein>
<dbReference type="CDD" id="cd06223">
    <property type="entry name" value="PRTases_typeI"/>
    <property type="match status" value="1"/>
</dbReference>
<dbReference type="PANTHER" id="PTHR11608">
    <property type="entry name" value="BIFUNCTIONAL PROTEIN PYRR"/>
    <property type="match status" value="1"/>
</dbReference>
<dbReference type="Gene3D" id="3.40.50.2020">
    <property type="match status" value="1"/>
</dbReference>
<gene>
    <name evidence="2" type="primary">pyrR</name>
    <name evidence="2" type="ORF">GCM10023231_04310</name>
</gene>
<dbReference type="InterPro" id="IPR050137">
    <property type="entry name" value="PyrR_bifunctional"/>
</dbReference>
<evidence type="ECO:0000313" key="3">
    <source>
        <dbReference type="Proteomes" id="UP001501411"/>
    </source>
</evidence>
<evidence type="ECO:0000313" key="2">
    <source>
        <dbReference type="EMBL" id="GAA4780427.1"/>
    </source>
</evidence>
<dbReference type="NCBIfam" id="NF003549">
    <property type="entry name" value="PRK05205.1-5"/>
    <property type="match status" value="1"/>
</dbReference>